<organism evidence="4 5">
    <name type="scientific">Aphanomyces stellatus</name>
    <dbReference type="NCBI Taxonomy" id="120398"/>
    <lineage>
        <taxon>Eukaryota</taxon>
        <taxon>Sar</taxon>
        <taxon>Stramenopiles</taxon>
        <taxon>Oomycota</taxon>
        <taxon>Saprolegniomycetes</taxon>
        <taxon>Saprolegniales</taxon>
        <taxon>Verrucalvaceae</taxon>
        <taxon>Aphanomyces</taxon>
    </lineage>
</organism>
<dbReference type="GO" id="GO:0008408">
    <property type="term" value="F:3'-5' exonuclease activity"/>
    <property type="evidence" value="ECO:0007669"/>
    <property type="project" value="InterPro"/>
</dbReference>
<dbReference type="EMBL" id="CAADRA010007439">
    <property type="protein sequence ID" value="VFU01247.1"/>
    <property type="molecule type" value="Genomic_DNA"/>
</dbReference>
<dbReference type="InterPro" id="IPR012337">
    <property type="entry name" value="RNaseH-like_sf"/>
</dbReference>
<dbReference type="Gene3D" id="3.30.420.10">
    <property type="entry name" value="Ribonuclease H-like superfamily/Ribonuclease H"/>
    <property type="match status" value="1"/>
</dbReference>
<proteinExistence type="predicted"/>
<gene>
    <name evidence="4" type="primary">Aste57867_24609</name>
    <name evidence="3" type="ORF">As57867_024531</name>
    <name evidence="4" type="ORF">ASTE57867_24609</name>
</gene>
<evidence type="ECO:0000313" key="3">
    <source>
        <dbReference type="EMBL" id="KAF0683333.1"/>
    </source>
</evidence>
<dbReference type="InterPro" id="IPR036397">
    <property type="entry name" value="RNaseH_sf"/>
</dbReference>
<feature type="domain" description="3'-5' exonuclease" evidence="1">
    <location>
        <begin position="4"/>
        <end position="44"/>
    </location>
</feature>
<dbReference type="PANTHER" id="PTHR47765">
    <property type="entry name" value="3'-5' EXONUCLEASE DOMAIN-CONTAINING PROTEIN"/>
    <property type="match status" value="1"/>
</dbReference>
<dbReference type="EMBL" id="VJMH01007413">
    <property type="protein sequence ID" value="KAF0683333.1"/>
    <property type="molecule type" value="Genomic_DNA"/>
</dbReference>
<dbReference type="SUPFAM" id="SSF53098">
    <property type="entry name" value="Ribonuclease H-like"/>
    <property type="match status" value="1"/>
</dbReference>
<evidence type="ECO:0000313" key="5">
    <source>
        <dbReference type="Proteomes" id="UP000332933"/>
    </source>
</evidence>
<sequence>MVSLGQIMEKEQQCSDWGLRPLSPAQIKYAAEDALCARRLFLYFVADLVTQLDPLICDNHIWGPWLVRERPRDQLMFLQESNVLAAVEALGLGSKDGFLPLPAENTPSAVLVKTVALVIHSPESDPSYVAVVIDITRTINMTQLTQSMCISHESHIALASNADLLHVFGYGRGCIGPVGLRQQCQVTIILDTALMDMEVIYCGAGTLGRVVALSPRALMDVKSDCIFVCSHAVSQ</sequence>
<dbReference type="InterPro" id="IPR036754">
    <property type="entry name" value="YbaK/aa-tRNA-synt-asso_dom_sf"/>
</dbReference>
<dbReference type="CDD" id="cd04332">
    <property type="entry name" value="YbaK_like"/>
    <property type="match status" value="1"/>
</dbReference>
<dbReference type="PANTHER" id="PTHR47765:SF2">
    <property type="entry name" value="EXONUCLEASE MUT-7 HOMOLOG"/>
    <property type="match status" value="1"/>
</dbReference>
<accession>A0A485LRX4</accession>
<reference evidence="4 5" key="1">
    <citation type="submission" date="2019-03" db="EMBL/GenBank/DDBJ databases">
        <authorList>
            <person name="Gaulin E."/>
            <person name="Dumas B."/>
        </authorList>
    </citation>
    <scope>NUCLEOTIDE SEQUENCE [LARGE SCALE GENOMIC DNA]</scope>
    <source>
        <strain evidence="4">CBS 568.67</strain>
    </source>
</reference>
<dbReference type="OrthoDB" id="10261556at2759"/>
<dbReference type="SUPFAM" id="SSF55826">
    <property type="entry name" value="YbaK/ProRS associated domain"/>
    <property type="match status" value="1"/>
</dbReference>
<evidence type="ECO:0000313" key="4">
    <source>
        <dbReference type="EMBL" id="VFU01247.1"/>
    </source>
</evidence>
<evidence type="ECO:0000259" key="2">
    <source>
        <dbReference type="Pfam" id="PF04073"/>
    </source>
</evidence>
<name>A0A485LRX4_9STRA</name>
<dbReference type="Pfam" id="PF01612">
    <property type="entry name" value="DNA_pol_A_exo1"/>
    <property type="match status" value="1"/>
</dbReference>
<dbReference type="Gene3D" id="3.90.960.10">
    <property type="entry name" value="YbaK/aminoacyl-tRNA synthetase-associated domain"/>
    <property type="match status" value="1"/>
</dbReference>
<dbReference type="InterPro" id="IPR007214">
    <property type="entry name" value="YbaK/aa-tRNA-synth-assoc-dom"/>
</dbReference>
<evidence type="ECO:0000259" key="1">
    <source>
        <dbReference type="Pfam" id="PF01612"/>
    </source>
</evidence>
<dbReference type="AlphaFoldDB" id="A0A485LRX4"/>
<dbReference type="Pfam" id="PF04073">
    <property type="entry name" value="tRNA_edit"/>
    <property type="match status" value="1"/>
</dbReference>
<dbReference type="InterPro" id="IPR052408">
    <property type="entry name" value="Exonuclease_MUT-7-like"/>
</dbReference>
<dbReference type="GO" id="GO:0003676">
    <property type="term" value="F:nucleic acid binding"/>
    <property type="evidence" value="ECO:0007669"/>
    <property type="project" value="InterPro"/>
</dbReference>
<protein>
    <submittedName>
        <fullName evidence="4">Aste57867_24609 protein</fullName>
    </submittedName>
</protein>
<dbReference type="InterPro" id="IPR002562">
    <property type="entry name" value="3'-5'_exonuclease_dom"/>
</dbReference>
<reference evidence="3" key="2">
    <citation type="submission" date="2019-06" db="EMBL/GenBank/DDBJ databases">
        <title>Genomics analysis of Aphanomyces spp. identifies a new class of oomycete effector associated with host adaptation.</title>
        <authorList>
            <person name="Gaulin E."/>
        </authorList>
    </citation>
    <scope>NUCLEOTIDE SEQUENCE</scope>
    <source>
        <strain evidence="3">CBS 578.67</strain>
    </source>
</reference>
<feature type="domain" description="YbaK/aminoacyl-tRNA synthetase-associated" evidence="2">
    <location>
        <begin position="106"/>
        <end position="220"/>
    </location>
</feature>
<keyword evidence="5" id="KW-1185">Reference proteome</keyword>
<dbReference type="GO" id="GO:0002161">
    <property type="term" value="F:aminoacyl-tRNA deacylase activity"/>
    <property type="evidence" value="ECO:0007669"/>
    <property type="project" value="InterPro"/>
</dbReference>
<dbReference type="Proteomes" id="UP000332933">
    <property type="component" value="Unassembled WGS sequence"/>
</dbReference>